<accession>A0ABW1TXN6</accession>
<keyword evidence="4" id="KW-1185">Reference proteome</keyword>
<reference evidence="4" key="1">
    <citation type="journal article" date="2019" name="Int. J. Syst. Evol. Microbiol.">
        <title>The Global Catalogue of Microorganisms (GCM) 10K type strain sequencing project: providing services to taxonomists for standard genome sequencing and annotation.</title>
        <authorList>
            <consortium name="The Broad Institute Genomics Platform"/>
            <consortium name="The Broad Institute Genome Sequencing Center for Infectious Disease"/>
            <person name="Wu L."/>
            <person name="Ma J."/>
        </authorList>
    </citation>
    <scope>NUCLEOTIDE SEQUENCE [LARGE SCALE GENOMIC DNA]</scope>
    <source>
        <strain evidence="4">CCUG 39402</strain>
    </source>
</reference>
<sequence length="290" mass="31211">MHADDALAQGERYYNARLAVANYRDIFARWAHDSAVLRAAVPCRLDLPYGTQAMETLDLFLPAGRPRGTLMYIHGGYWRSLDKSDASIVAPPFTAAGYAVAVVNYALCPAVSVETIVDQVRRAAAWLHGHSADWGAPPERLFACGHSAGGHLAAMLLATDWPALQPGLPARTIAGTVCVSALYDLRPLLQVPSVLEATRFTPESAAALSPALHRPLTKAPLLTAVGLDENPGFHEQFLAISRSWHGVHAGHVACPGRDHFTILDELTHNDGAIALAALRLMQSQHATLLQ</sequence>
<dbReference type="Proteomes" id="UP001596270">
    <property type="component" value="Unassembled WGS sequence"/>
</dbReference>
<dbReference type="InterPro" id="IPR049492">
    <property type="entry name" value="BD-FAE-like_dom"/>
</dbReference>
<dbReference type="EMBL" id="JBHSRS010000018">
    <property type="protein sequence ID" value="MFC6281498.1"/>
    <property type="molecule type" value="Genomic_DNA"/>
</dbReference>
<keyword evidence="1 3" id="KW-0378">Hydrolase</keyword>
<dbReference type="SUPFAM" id="SSF53474">
    <property type="entry name" value="alpha/beta-Hydrolases"/>
    <property type="match status" value="1"/>
</dbReference>
<evidence type="ECO:0000313" key="3">
    <source>
        <dbReference type="EMBL" id="MFC6281498.1"/>
    </source>
</evidence>
<dbReference type="RefSeq" id="WP_371437119.1">
    <property type="nucleotide sequence ID" value="NZ_JBHSRS010000018.1"/>
</dbReference>
<dbReference type="GO" id="GO:0016787">
    <property type="term" value="F:hydrolase activity"/>
    <property type="evidence" value="ECO:0007669"/>
    <property type="project" value="UniProtKB-KW"/>
</dbReference>
<feature type="domain" description="BD-FAE-like" evidence="2">
    <location>
        <begin position="57"/>
        <end position="156"/>
    </location>
</feature>
<dbReference type="PANTHER" id="PTHR48081">
    <property type="entry name" value="AB HYDROLASE SUPERFAMILY PROTEIN C4A8.06C"/>
    <property type="match status" value="1"/>
</dbReference>
<evidence type="ECO:0000256" key="1">
    <source>
        <dbReference type="ARBA" id="ARBA00022801"/>
    </source>
</evidence>
<name>A0ABW1TXN6_9BURK</name>
<organism evidence="3 4">
    <name type="scientific">Polaromonas aquatica</name>
    <dbReference type="NCBI Taxonomy" id="332657"/>
    <lineage>
        <taxon>Bacteria</taxon>
        <taxon>Pseudomonadati</taxon>
        <taxon>Pseudomonadota</taxon>
        <taxon>Betaproteobacteria</taxon>
        <taxon>Burkholderiales</taxon>
        <taxon>Comamonadaceae</taxon>
        <taxon>Polaromonas</taxon>
    </lineage>
</organism>
<dbReference type="Gene3D" id="3.40.50.1820">
    <property type="entry name" value="alpha/beta hydrolase"/>
    <property type="match status" value="1"/>
</dbReference>
<dbReference type="Pfam" id="PF20434">
    <property type="entry name" value="BD-FAE"/>
    <property type="match status" value="1"/>
</dbReference>
<evidence type="ECO:0000259" key="2">
    <source>
        <dbReference type="Pfam" id="PF20434"/>
    </source>
</evidence>
<dbReference type="InterPro" id="IPR029058">
    <property type="entry name" value="AB_hydrolase_fold"/>
</dbReference>
<protein>
    <submittedName>
        <fullName evidence="3">Alpha/beta hydrolase</fullName>
    </submittedName>
</protein>
<evidence type="ECO:0000313" key="4">
    <source>
        <dbReference type="Proteomes" id="UP001596270"/>
    </source>
</evidence>
<proteinExistence type="predicted"/>
<dbReference type="InterPro" id="IPR050300">
    <property type="entry name" value="GDXG_lipolytic_enzyme"/>
</dbReference>
<gene>
    <name evidence="3" type="ORF">ACFQND_09670</name>
</gene>
<comment type="caution">
    <text evidence="3">The sequence shown here is derived from an EMBL/GenBank/DDBJ whole genome shotgun (WGS) entry which is preliminary data.</text>
</comment>
<dbReference type="PANTHER" id="PTHR48081:SF33">
    <property type="entry name" value="KYNURENINE FORMAMIDASE"/>
    <property type="match status" value="1"/>
</dbReference>